<comment type="subcellular location">
    <subcellularLocation>
        <location evidence="1 8">Cell membrane</location>
        <topology evidence="1 8">Multi-pass membrane protein</topology>
    </subcellularLocation>
</comment>
<dbReference type="GO" id="GO:0030425">
    <property type="term" value="C:dendrite"/>
    <property type="evidence" value="ECO:0007669"/>
    <property type="project" value="TreeGrafter"/>
</dbReference>
<dbReference type="EMBL" id="JALNTZ010000005">
    <property type="protein sequence ID" value="KAJ3652310.1"/>
    <property type="molecule type" value="Genomic_DNA"/>
</dbReference>
<name>A0AA38MCW2_9CUCU</name>
<comment type="similarity">
    <text evidence="8">Belongs to the insect chemoreceptor superfamily. Gustatory receptor (GR) family.</text>
</comment>
<dbReference type="InterPro" id="IPR013604">
    <property type="entry name" value="7TM_chemorcpt"/>
</dbReference>
<feature type="transmembrane region" description="Helical" evidence="8">
    <location>
        <begin position="121"/>
        <end position="142"/>
    </location>
</feature>
<evidence type="ECO:0000256" key="8">
    <source>
        <dbReference type="RuleBase" id="RU363108"/>
    </source>
</evidence>
<keyword evidence="6 8" id="KW-0675">Receptor</keyword>
<dbReference type="GO" id="GO:0050909">
    <property type="term" value="P:sensory perception of taste"/>
    <property type="evidence" value="ECO:0007669"/>
    <property type="project" value="InterPro"/>
</dbReference>
<evidence type="ECO:0000313" key="10">
    <source>
        <dbReference type="Proteomes" id="UP001168821"/>
    </source>
</evidence>
<dbReference type="GO" id="GO:0007165">
    <property type="term" value="P:signal transduction"/>
    <property type="evidence" value="ECO:0007669"/>
    <property type="project" value="UniProtKB-KW"/>
</dbReference>
<dbReference type="GO" id="GO:0030424">
    <property type="term" value="C:axon"/>
    <property type="evidence" value="ECO:0007669"/>
    <property type="project" value="TreeGrafter"/>
</dbReference>
<feature type="transmembrane region" description="Helical" evidence="8">
    <location>
        <begin position="148"/>
        <end position="167"/>
    </location>
</feature>
<keyword evidence="3 8" id="KW-0812">Transmembrane</keyword>
<evidence type="ECO:0000256" key="4">
    <source>
        <dbReference type="ARBA" id="ARBA00022989"/>
    </source>
</evidence>
<evidence type="ECO:0000313" key="9">
    <source>
        <dbReference type="EMBL" id="KAJ3652310.1"/>
    </source>
</evidence>
<dbReference type="PANTHER" id="PTHR21143">
    <property type="entry name" value="INVERTEBRATE GUSTATORY RECEPTOR"/>
    <property type="match status" value="1"/>
</dbReference>
<keyword evidence="4 8" id="KW-1133">Transmembrane helix</keyword>
<gene>
    <name evidence="9" type="ORF">Zmor_018288</name>
</gene>
<evidence type="ECO:0000256" key="2">
    <source>
        <dbReference type="ARBA" id="ARBA00022475"/>
    </source>
</evidence>
<feature type="transmembrane region" description="Helical" evidence="8">
    <location>
        <begin position="253"/>
        <end position="273"/>
    </location>
</feature>
<dbReference type="GO" id="GO:0008049">
    <property type="term" value="P:male courtship behavior"/>
    <property type="evidence" value="ECO:0007669"/>
    <property type="project" value="TreeGrafter"/>
</dbReference>
<keyword evidence="5 8" id="KW-0472">Membrane</keyword>
<dbReference type="GO" id="GO:0005886">
    <property type="term" value="C:plasma membrane"/>
    <property type="evidence" value="ECO:0007669"/>
    <property type="project" value="UniProtKB-SubCell"/>
</dbReference>
<feature type="transmembrane region" description="Helical" evidence="8">
    <location>
        <begin position="332"/>
        <end position="350"/>
    </location>
</feature>
<protein>
    <recommendedName>
        <fullName evidence="8">Gustatory receptor</fullName>
    </recommendedName>
</protein>
<proteinExistence type="inferred from homology"/>
<organism evidence="9 10">
    <name type="scientific">Zophobas morio</name>
    <dbReference type="NCBI Taxonomy" id="2755281"/>
    <lineage>
        <taxon>Eukaryota</taxon>
        <taxon>Metazoa</taxon>
        <taxon>Ecdysozoa</taxon>
        <taxon>Arthropoda</taxon>
        <taxon>Hexapoda</taxon>
        <taxon>Insecta</taxon>
        <taxon>Pterygota</taxon>
        <taxon>Neoptera</taxon>
        <taxon>Endopterygota</taxon>
        <taxon>Coleoptera</taxon>
        <taxon>Polyphaga</taxon>
        <taxon>Cucujiformia</taxon>
        <taxon>Tenebrionidae</taxon>
        <taxon>Zophobas</taxon>
    </lineage>
</organism>
<accession>A0AA38MCW2</accession>
<comment type="caution">
    <text evidence="9">The sequence shown here is derived from an EMBL/GenBank/DDBJ whole genome shotgun (WGS) entry which is preliminary data.</text>
</comment>
<feature type="transmembrane region" description="Helical" evidence="8">
    <location>
        <begin position="34"/>
        <end position="53"/>
    </location>
</feature>
<evidence type="ECO:0000256" key="5">
    <source>
        <dbReference type="ARBA" id="ARBA00023136"/>
    </source>
</evidence>
<feature type="transmembrane region" description="Helical" evidence="8">
    <location>
        <begin position="216"/>
        <end position="233"/>
    </location>
</feature>
<comment type="caution">
    <text evidence="8">Lacks conserved residue(s) required for the propagation of feature annotation.</text>
</comment>
<dbReference type="PANTHER" id="PTHR21143:SF104">
    <property type="entry name" value="GUSTATORY RECEPTOR 8A-RELATED"/>
    <property type="match status" value="1"/>
</dbReference>
<dbReference type="GO" id="GO:0007635">
    <property type="term" value="P:chemosensory behavior"/>
    <property type="evidence" value="ECO:0007669"/>
    <property type="project" value="TreeGrafter"/>
</dbReference>
<evidence type="ECO:0000256" key="3">
    <source>
        <dbReference type="ARBA" id="ARBA00022692"/>
    </source>
</evidence>
<evidence type="ECO:0000256" key="7">
    <source>
        <dbReference type="ARBA" id="ARBA00023224"/>
    </source>
</evidence>
<evidence type="ECO:0000256" key="1">
    <source>
        <dbReference type="ARBA" id="ARBA00004651"/>
    </source>
</evidence>
<dbReference type="AlphaFoldDB" id="A0AA38MCW2"/>
<dbReference type="Proteomes" id="UP001168821">
    <property type="component" value="Unassembled WGS sequence"/>
</dbReference>
<keyword evidence="10" id="KW-1185">Reference proteome</keyword>
<dbReference type="GO" id="GO:0043025">
    <property type="term" value="C:neuronal cell body"/>
    <property type="evidence" value="ECO:0007669"/>
    <property type="project" value="TreeGrafter"/>
</dbReference>
<sequence length="368" mass="42828">MSFQLLDAYLKVGKFLAITPLSVESNENSKFRQIQQVIVILLTITCVTVSVYFRDYFLEYTFPKITLCLLSDIVLCTYCCRIVIEASKVLQWSELISGLKNTSCLLKEDDNDKKKWIQWKFVVPQLTFFSVVIYILQAWFSILGLWELIYVFEILQYYLQFCHTMYLHTILEMIRQRYEALKHCFEKGFPKNDKNLHEMSCFAYTLKDIVNRFNDNFGWSLLLLITFTTLQFLNSLEYSLEYNIYGTEHASHVIITQVLIALLSFIPTSMVLLKFENIMAESEELVFLVKKSTTTILDRNEREEMDRFGDIVANNLPEFSAARFFVLGRSTILSIFGTVATFFIILITFVPNARLDAATATNLTMLDN</sequence>
<keyword evidence="2 8" id="KW-1003">Cell membrane</keyword>
<keyword evidence="7 8" id="KW-0807">Transducer</keyword>
<evidence type="ECO:0000256" key="6">
    <source>
        <dbReference type="ARBA" id="ARBA00023170"/>
    </source>
</evidence>
<dbReference type="Pfam" id="PF08395">
    <property type="entry name" value="7tm_7"/>
    <property type="match status" value="1"/>
</dbReference>
<reference evidence="9" key="1">
    <citation type="journal article" date="2023" name="G3 (Bethesda)">
        <title>Whole genome assemblies of Zophobas morio and Tenebrio molitor.</title>
        <authorList>
            <person name="Kaur S."/>
            <person name="Stinson S.A."/>
            <person name="diCenzo G.C."/>
        </authorList>
    </citation>
    <scope>NUCLEOTIDE SEQUENCE</scope>
    <source>
        <strain evidence="9">QUZm001</strain>
    </source>
</reference>
<comment type="function">
    <text evidence="8">Gustatory receptor which mediates acceptance or avoidance behavior, depending on its substrates.</text>
</comment>